<dbReference type="Proteomes" id="UP000528322">
    <property type="component" value="Unassembled WGS sequence"/>
</dbReference>
<dbReference type="EMBL" id="JACHID010000003">
    <property type="protein sequence ID" value="MBB5021431.1"/>
    <property type="molecule type" value="Genomic_DNA"/>
</dbReference>
<gene>
    <name evidence="1" type="ORF">HNR37_000740</name>
</gene>
<accession>A0A7W7Y3I8</accession>
<organism evidence="1 2">
    <name type="scientific">Desulfurispira natronophila</name>
    <dbReference type="NCBI Taxonomy" id="682562"/>
    <lineage>
        <taxon>Bacteria</taxon>
        <taxon>Pseudomonadati</taxon>
        <taxon>Chrysiogenota</taxon>
        <taxon>Chrysiogenia</taxon>
        <taxon>Chrysiogenales</taxon>
        <taxon>Chrysiogenaceae</taxon>
        <taxon>Desulfurispira</taxon>
    </lineage>
</organism>
<protein>
    <submittedName>
        <fullName evidence="1">Chemotaxis protein CheZ</fullName>
    </submittedName>
</protein>
<evidence type="ECO:0000313" key="1">
    <source>
        <dbReference type="EMBL" id="MBB5021431.1"/>
    </source>
</evidence>
<proteinExistence type="predicted"/>
<reference evidence="1 2" key="1">
    <citation type="submission" date="2020-08" db="EMBL/GenBank/DDBJ databases">
        <title>Genomic Encyclopedia of Type Strains, Phase IV (KMG-IV): sequencing the most valuable type-strain genomes for metagenomic binning, comparative biology and taxonomic classification.</title>
        <authorList>
            <person name="Goeker M."/>
        </authorList>
    </citation>
    <scope>NUCLEOTIDE SEQUENCE [LARGE SCALE GENOMIC DNA]</scope>
    <source>
        <strain evidence="1 2">DSM 22071</strain>
    </source>
</reference>
<dbReference type="SUPFAM" id="SSF75708">
    <property type="entry name" value="Chemotaxis phosphatase CheZ"/>
    <property type="match status" value="1"/>
</dbReference>
<name>A0A7W7Y3I8_9BACT</name>
<sequence>MSQEAKQEIVSILQRIVEGDIKELSDSDINDEELRLRFNQLCQRLAYIAPVVSNCISDIPVMENSLERIIATTEESVNHLMTSSEQLLDRFNSVKDLLDRTLDSGSDYSINFQKIEDLNQQNQDEIYDMMSSLEFQDITHQIVERMNKMVNDMQMRVNELAQVLKLQQVYTGTHSTTPASKEDLSASDQGLVDKLLAEFGL</sequence>
<comment type="caution">
    <text evidence="1">The sequence shown here is derived from an EMBL/GenBank/DDBJ whole genome shotgun (WGS) entry which is preliminary data.</text>
</comment>
<evidence type="ECO:0000313" key="2">
    <source>
        <dbReference type="Proteomes" id="UP000528322"/>
    </source>
</evidence>
<dbReference type="AlphaFoldDB" id="A0A7W7Y3I8"/>
<dbReference type="RefSeq" id="WP_183730111.1">
    <property type="nucleotide sequence ID" value="NZ_JACHID010000003.1"/>
</dbReference>
<dbReference type="Gene3D" id="1.10.287.500">
    <property type="entry name" value="Helix hairpin bin"/>
    <property type="match status" value="1"/>
</dbReference>
<keyword evidence="2" id="KW-1185">Reference proteome</keyword>